<reference evidence="1 2" key="1">
    <citation type="submission" date="2016-10" db="EMBL/GenBank/DDBJ databases">
        <authorList>
            <person name="de Groot N.N."/>
        </authorList>
    </citation>
    <scope>NUCLEOTIDE SEQUENCE [LARGE SCALE GENOMIC DNA]</scope>
    <source>
        <strain evidence="1 2">CGMCC 1.9113</strain>
    </source>
</reference>
<dbReference type="EMBL" id="FOXP01000002">
    <property type="protein sequence ID" value="SFP45547.1"/>
    <property type="molecule type" value="Genomic_DNA"/>
</dbReference>
<dbReference type="OrthoDB" id="7503582at2"/>
<protein>
    <submittedName>
        <fullName evidence="1">Uncharacterized protein</fullName>
    </submittedName>
</protein>
<dbReference type="RefSeq" id="WP_143090083.1">
    <property type="nucleotide sequence ID" value="NZ_FOXP01000002.1"/>
</dbReference>
<gene>
    <name evidence="1" type="ORF">SAMN04488241_10239</name>
</gene>
<sequence>MVSNCYIEPSRREVYALFTTIPENSSVLLGMLYLFNPVRFMAAFRQHLYRSAAKMGVAMEGQLIAFLHGAYDPTTKSYPLHIHGIAVGPMVQIVDGLRHLRKYRPACPHDGRDAAITPVLVQRGPLTNMPDPITYPMKRFWGLRETYMDVDGLRKAYNSKAVRIRGEAEIEYLRFLDRWRLEEVTLLMGMHATSAGLMVT</sequence>
<evidence type="ECO:0000313" key="1">
    <source>
        <dbReference type="EMBL" id="SFP45547.1"/>
    </source>
</evidence>
<dbReference type="Proteomes" id="UP000199586">
    <property type="component" value="Unassembled WGS sequence"/>
</dbReference>
<accession>A0A1I5QHG5</accession>
<name>A0A1I5QHG5_9SPHN</name>
<dbReference type="STRING" id="634430.SAMN04488241_10239"/>
<proteinExistence type="predicted"/>
<organism evidence="1 2">
    <name type="scientific">Sphingomonas rubra</name>
    <dbReference type="NCBI Taxonomy" id="634430"/>
    <lineage>
        <taxon>Bacteria</taxon>
        <taxon>Pseudomonadati</taxon>
        <taxon>Pseudomonadota</taxon>
        <taxon>Alphaproteobacteria</taxon>
        <taxon>Sphingomonadales</taxon>
        <taxon>Sphingomonadaceae</taxon>
        <taxon>Sphingomonas</taxon>
    </lineage>
</organism>
<dbReference type="AlphaFoldDB" id="A0A1I5QHG5"/>
<evidence type="ECO:0000313" key="2">
    <source>
        <dbReference type="Proteomes" id="UP000199586"/>
    </source>
</evidence>
<keyword evidence="2" id="KW-1185">Reference proteome</keyword>